<evidence type="ECO:0000256" key="3">
    <source>
        <dbReference type="ARBA" id="ARBA00022723"/>
    </source>
</evidence>
<keyword evidence="6" id="KW-0862">Zinc</keyword>
<dbReference type="Proteomes" id="UP000245119">
    <property type="component" value="Linkage Group LG1"/>
</dbReference>
<keyword evidence="3" id="KW-0479">Metal-binding</keyword>
<dbReference type="InterPro" id="IPR000594">
    <property type="entry name" value="ThiF_NAD_FAD-bd"/>
</dbReference>
<feature type="domain" description="THIF-type NAD/FAD binding fold" evidence="8">
    <location>
        <begin position="46"/>
        <end position="188"/>
    </location>
</feature>
<sequence length="364" mass="40580">METVEELKKRIANLEKQLAESLQTKNVSSRGKISAMSAEVVDSNPYSRLMALKRMGIVDNYERIREFSVAVVGVGGVGSVTAEMLTRCGIGKLILFDYDKVELANMNRLFYQPHQAGMSKVEAAERTLREINPDVEFEVYNYNITTVDNFQHFMDRIRNGGIGGAKPVDLVLSCVDNFEARMAINTCAPPLVVATNTDEKTLKREGVCAASLPTTMGVVAGFLVQNVLKYLLGFGDVSYYLGYNALQDFFPTMALKPNPQCDDRFCRTRQEEYQAREATRPKEEKSEVKKEEEIVHDENPWEIELVSETTAEELQAAEGDKPVLTKGVTVAYTKPASSPDGDNSATIQDNDLSIEELMKQMQSL</sequence>
<evidence type="ECO:0000256" key="6">
    <source>
        <dbReference type="ARBA" id="ARBA00022833"/>
    </source>
</evidence>
<dbReference type="PROSITE" id="PS00065">
    <property type="entry name" value="D_2_HYDROXYACID_DH_1"/>
    <property type="match status" value="1"/>
</dbReference>
<dbReference type="GO" id="GO:0005524">
    <property type="term" value="F:ATP binding"/>
    <property type="evidence" value="ECO:0007669"/>
    <property type="project" value="UniProtKB-KW"/>
</dbReference>
<keyword evidence="7" id="KW-0067">ATP-binding</keyword>
<dbReference type="InterPro" id="IPR029752">
    <property type="entry name" value="D-isomer_DH_CS1"/>
</dbReference>
<protein>
    <recommendedName>
        <fullName evidence="2">Ubiquitin-like modifier-activating enzyme 5</fullName>
    </recommendedName>
</protein>
<evidence type="ECO:0000256" key="1">
    <source>
        <dbReference type="ARBA" id="ARBA00005339"/>
    </source>
</evidence>
<keyword evidence="4" id="KW-0547">Nucleotide-binding</keyword>
<proteinExistence type="inferred from homology"/>
<keyword evidence="10" id="KW-1185">Reference proteome</keyword>
<evidence type="ECO:0000313" key="10">
    <source>
        <dbReference type="Proteomes" id="UP000245119"/>
    </source>
</evidence>
<dbReference type="CDD" id="cd00757">
    <property type="entry name" value="ThiF_MoeB_HesA_family"/>
    <property type="match status" value="1"/>
</dbReference>
<keyword evidence="5" id="KW-0833">Ubl conjugation pathway</keyword>
<evidence type="ECO:0000313" key="9">
    <source>
        <dbReference type="EMBL" id="PVD37762.1"/>
    </source>
</evidence>
<dbReference type="PANTHER" id="PTHR10953">
    <property type="entry name" value="UBIQUITIN-ACTIVATING ENZYME E1"/>
    <property type="match status" value="1"/>
</dbReference>
<evidence type="ECO:0000256" key="4">
    <source>
        <dbReference type="ARBA" id="ARBA00022741"/>
    </source>
</evidence>
<dbReference type="GO" id="GO:0071569">
    <property type="term" value="P:protein ufmylation"/>
    <property type="evidence" value="ECO:0007669"/>
    <property type="project" value="TreeGrafter"/>
</dbReference>
<dbReference type="InterPro" id="IPR045886">
    <property type="entry name" value="ThiF/MoeB/HesA"/>
</dbReference>
<reference evidence="9 10" key="1">
    <citation type="submission" date="2018-04" db="EMBL/GenBank/DDBJ databases">
        <title>The genome of golden apple snail Pomacea canaliculata provides insight into stress tolerance and invasive adaptation.</title>
        <authorList>
            <person name="Liu C."/>
            <person name="Liu B."/>
            <person name="Ren Y."/>
            <person name="Zhang Y."/>
            <person name="Wang H."/>
            <person name="Li S."/>
            <person name="Jiang F."/>
            <person name="Yin L."/>
            <person name="Zhang G."/>
            <person name="Qian W."/>
            <person name="Fan W."/>
        </authorList>
    </citation>
    <scope>NUCLEOTIDE SEQUENCE [LARGE SCALE GENOMIC DNA]</scope>
    <source>
        <strain evidence="9">SZHN2017</strain>
        <tissue evidence="9">Muscle</tissue>
    </source>
</reference>
<evidence type="ECO:0000259" key="8">
    <source>
        <dbReference type="Pfam" id="PF00899"/>
    </source>
</evidence>
<comment type="similarity">
    <text evidence="1">Belongs to the ubiquitin-activating E1 family. UBA5 subfamily.</text>
</comment>
<dbReference type="AlphaFoldDB" id="A0A2T7PWG3"/>
<dbReference type="STRING" id="400727.A0A2T7PWG3"/>
<dbReference type="Gene3D" id="3.40.50.720">
    <property type="entry name" value="NAD(P)-binding Rossmann-like Domain"/>
    <property type="match status" value="1"/>
</dbReference>
<dbReference type="GO" id="GO:0046872">
    <property type="term" value="F:metal ion binding"/>
    <property type="evidence" value="ECO:0007669"/>
    <property type="project" value="UniProtKB-KW"/>
</dbReference>
<dbReference type="InterPro" id="IPR035985">
    <property type="entry name" value="Ubiquitin-activating_enz"/>
</dbReference>
<name>A0A2T7PWG3_POMCA</name>
<evidence type="ECO:0000256" key="7">
    <source>
        <dbReference type="ARBA" id="ARBA00022840"/>
    </source>
</evidence>
<gene>
    <name evidence="9" type="ORF">C0Q70_00363</name>
</gene>
<dbReference type="EMBL" id="PZQS01000001">
    <property type="protein sequence ID" value="PVD37762.1"/>
    <property type="molecule type" value="Genomic_DNA"/>
</dbReference>
<evidence type="ECO:0000256" key="2">
    <source>
        <dbReference type="ARBA" id="ARBA00016279"/>
    </source>
</evidence>
<dbReference type="OrthoDB" id="206053at2759"/>
<organism evidence="9 10">
    <name type="scientific">Pomacea canaliculata</name>
    <name type="common">Golden apple snail</name>
    <dbReference type="NCBI Taxonomy" id="400727"/>
    <lineage>
        <taxon>Eukaryota</taxon>
        <taxon>Metazoa</taxon>
        <taxon>Spiralia</taxon>
        <taxon>Lophotrochozoa</taxon>
        <taxon>Mollusca</taxon>
        <taxon>Gastropoda</taxon>
        <taxon>Caenogastropoda</taxon>
        <taxon>Architaenioglossa</taxon>
        <taxon>Ampullarioidea</taxon>
        <taxon>Ampullariidae</taxon>
        <taxon>Pomacea</taxon>
    </lineage>
</organism>
<dbReference type="PANTHER" id="PTHR10953:SF9">
    <property type="entry name" value="UBIQUITIN-LIKE MODIFIER-ACTIVATING ENZYME 5"/>
    <property type="match status" value="1"/>
</dbReference>
<evidence type="ECO:0000256" key="5">
    <source>
        <dbReference type="ARBA" id="ARBA00022786"/>
    </source>
</evidence>
<dbReference type="GO" id="GO:0005829">
    <property type="term" value="C:cytosol"/>
    <property type="evidence" value="ECO:0007669"/>
    <property type="project" value="TreeGrafter"/>
</dbReference>
<dbReference type="SUPFAM" id="SSF69572">
    <property type="entry name" value="Activating enzymes of the ubiquitin-like proteins"/>
    <property type="match status" value="1"/>
</dbReference>
<accession>A0A2T7PWG3</accession>
<comment type="caution">
    <text evidence="9">The sequence shown here is derived from an EMBL/GenBank/DDBJ whole genome shotgun (WGS) entry which is preliminary data.</text>
</comment>
<dbReference type="GO" id="GO:0071566">
    <property type="term" value="F:UFM1 activating enzyme activity"/>
    <property type="evidence" value="ECO:0007669"/>
    <property type="project" value="TreeGrafter"/>
</dbReference>
<dbReference type="Pfam" id="PF00899">
    <property type="entry name" value="ThiF"/>
    <property type="match status" value="1"/>
</dbReference>